<sequence length="136" mass="14551">MTRHNISSGSEFEAKIGYSRAVVCHPWVIVSGTTGYDYATGVLPPDVTSQTRNIISTVSTTLASAGADPSDIVRVRYILPNKADFPTIWPLLREFFGLARPAATMLEAGLMEDAMKIEIEVTAMIGAGPTDVPPPA</sequence>
<name>A0AAE8SYJ1_9PEZI</name>
<protein>
    <submittedName>
        <fullName evidence="1">Related to brt1 protein</fullName>
    </submittedName>
</protein>
<dbReference type="AlphaFoldDB" id="A0AAE8SYJ1"/>
<reference evidence="1" key="1">
    <citation type="submission" date="2018-03" db="EMBL/GenBank/DDBJ databases">
        <authorList>
            <person name="Guldener U."/>
        </authorList>
    </citation>
    <scope>NUCLEOTIDE SEQUENCE</scope>
</reference>
<accession>A0AAE8SYJ1</accession>
<dbReference type="SUPFAM" id="SSF55298">
    <property type="entry name" value="YjgF-like"/>
    <property type="match status" value="1"/>
</dbReference>
<dbReference type="CDD" id="cd06154">
    <property type="entry name" value="YjgF_YER057c_UK114_like_6"/>
    <property type="match status" value="1"/>
</dbReference>
<dbReference type="InterPro" id="IPR006175">
    <property type="entry name" value="YjgF/YER057c/UK114"/>
</dbReference>
<organism evidence="1 2">
    <name type="scientific">Cephalotrichum gorgonifer</name>
    <dbReference type="NCBI Taxonomy" id="2041049"/>
    <lineage>
        <taxon>Eukaryota</taxon>
        <taxon>Fungi</taxon>
        <taxon>Dikarya</taxon>
        <taxon>Ascomycota</taxon>
        <taxon>Pezizomycotina</taxon>
        <taxon>Sordariomycetes</taxon>
        <taxon>Hypocreomycetidae</taxon>
        <taxon>Microascales</taxon>
        <taxon>Microascaceae</taxon>
        <taxon>Cephalotrichum</taxon>
    </lineage>
</organism>
<dbReference type="Proteomes" id="UP001187682">
    <property type="component" value="Unassembled WGS sequence"/>
</dbReference>
<dbReference type="PANTHER" id="PTHR43857:SF1">
    <property type="entry name" value="YJGH FAMILY PROTEIN"/>
    <property type="match status" value="1"/>
</dbReference>
<dbReference type="InterPro" id="IPR035959">
    <property type="entry name" value="RutC-like_sf"/>
</dbReference>
<dbReference type="Pfam" id="PF01042">
    <property type="entry name" value="Ribonuc_L-PSP"/>
    <property type="match status" value="1"/>
</dbReference>
<evidence type="ECO:0000313" key="1">
    <source>
        <dbReference type="EMBL" id="SPO05924.1"/>
    </source>
</evidence>
<keyword evidence="2" id="KW-1185">Reference proteome</keyword>
<evidence type="ECO:0000313" key="2">
    <source>
        <dbReference type="Proteomes" id="UP001187682"/>
    </source>
</evidence>
<dbReference type="Gene3D" id="3.30.1330.40">
    <property type="entry name" value="RutC-like"/>
    <property type="match status" value="1"/>
</dbReference>
<gene>
    <name evidence="1" type="ORF">DNG_08613</name>
</gene>
<dbReference type="EMBL" id="ONZQ02000014">
    <property type="protein sequence ID" value="SPO05924.1"/>
    <property type="molecule type" value="Genomic_DNA"/>
</dbReference>
<comment type="caution">
    <text evidence="1">The sequence shown here is derived from an EMBL/GenBank/DDBJ whole genome shotgun (WGS) entry which is preliminary data.</text>
</comment>
<dbReference type="PANTHER" id="PTHR43857">
    <property type="entry name" value="BLR7761 PROTEIN"/>
    <property type="match status" value="1"/>
</dbReference>
<proteinExistence type="predicted"/>